<comment type="caution">
    <text evidence="1">The sequence shown here is derived from an EMBL/GenBank/DDBJ whole genome shotgun (WGS) entry which is preliminary data.</text>
</comment>
<name>A0ABQ8T2U9_PERAM</name>
<evidence type="ECO:0000313" key="2">
    <source>
        <dbReference type="Proteomes" id="UP001148838"/>
    </source>
</evidence>
<reference evidence="1 2" key="1">
    <citation type="journal article" date="2022" name="Allergy">
        <title>Genome assembly and annotation of Periplaneta americana reveal a comprehensive cockroach allergen profile.</title>
        <authorList>
            <person name="Wang L."/>
            <person name="Xiong Q."/>
            <person name="Saelim N."/>
            <person name="Wang L."/>
            <person name="Nong W."/>
            <person name="Wan A.T."/>
            <person name="Shi M."/>
            <person name="Liu X."/>
            <person name="Cao Q."/>
            <person name="Hui J.H.L."/>
            <person name="Sookrung N."/>
            <person name="Leung T.F."/>
            <person name="Tungtrongchitr A."/>
            <person name="Tsui S.K.W."/>
        </authorList>
    </citation>
    <scope>NUCLEOTIDE SEQUENCE [LARGE SCALE GENOMIC DNA]</scope>
    <source>
        <strain evidence="1">PWHHKU_190912</strain>
    </source>
</reference>
<dbReference type="EMBL" id="JAJSOF020000015">
    <property type="protein sequence ID" value="KAJ4440788.1"/>
    <property type="molecule type" value="Genomic_DNA"/>
</dbReference>
<protein>
    <submittedName>
        <fullName evidence="1">Uncharacterized protein</fullName>
    </submittedName>
</protein>
<keyword evidence="2" id="KW-1185">Reference proteome</keyword>
<accession>A0ABQ8T2U9</accession>
<evidence type="ECO:0000313" key="1">
    <source>
        <dbReference type="EMBL" id="KAJ4440788.1"/>
    </source>
</evidence>
<organism evidence="1 2">
    <name type="scientific">Periplaneta americana</name>
    <name type="common">American cockroach</name>
    <name type="synonym">Blatta americana</name>
    <dbReference type="NCBI Taxonomy" id="6978"/>
    <lineage>
        <taxon>Eukaryota</taxon>
        <taxon>Metazoa</taxon>
        <taxon>Ecdysozoa</taxon>
        <taxon>Arthropoda</taxon>
        <taxon>Hexapoda</taxon>
        <taxon>Insecta</taxon>
        <taxon>Pterygota</taxon>
        <taxon>Neoptera</taxon>
        <taxon>Polyneoptera</taxon>
        <taxon>Dictyoptera</taxon>
        <taxon>Blattodea</taxon>
        <taxon>Blattoidea</taxon>
        <taxon>Blattidae</taxon>
        <taxon>Blattinae</taxon>
        <taxon>Periplaneta</taxon>
    </lineage>
</organism>
<sequence>MATTNQERTQCVLWYAKFESVKKVKRNFDFKVCHGSLYAVMWLADEPREFNLHTLPQGRITHVPEKLPGKYCVHSEECVYGTVRFSPKVNGKSIEDSLKNQLSLSSLVVTKLKTKYETYSSFHISVEEKDFHLINNTGVWPVGCLIAPFYGKLKPEQHYASTAREPEGSNGNAS</sequence>
<gene>
    <name evidence="1" type="ORF">ANN_10634</name>
</gene>
<proteinExistence type="predicted"/>
<dbReference type="Proteomes" id="UP001148838">
    <property type="component" value="Unassembled WGS sequence"/>
</dbReference>